<dbReference type="EMBL" id="JAVRJZ010000468">
    <property type="protein sequence ID" value="KAK2702319.1"/>
    <property type="molecule type" value="Genomic_DNA"/>
</dbReference>
<dbReference type="Proteomes" id="UP001187531">
    <property type="component" value="Unassembled WGS sequence"/>
</dbReference>
<sequence length="97" mass="11288">MGIHTGEKPFKCEIYMTFTNDGNSTVQEASGLINFEKMHLLAQTLRTLRFCRGRQLLIQPPTPRSEMEVQNYLRNLRVIDNQRILAGLSQRLEPKRQ</sequence>
<protein>
    <submittedName>
        <fullName evidence="2">Uncharacterized protein</fullName>
    </submittedName>
</protein>
<name>A0AA88H2W5_ARTSF</name>
<keyword evidence="3" id="KW-1185">Reference proteome</keyword>
<evidence type="ECO:0000313" key="2">
    <source>
        <dbReference type="EMBL" id="KAK2702319.1"/>
    </source>
</evidence>
<reference evidence="2" key="1">
    <citation type="submission" date="2023-07" db="EMBL/GenBank/DDBJ databases">
        <title>Chromosome-level genome assembly of Artemia franciscana.</title>
        <authorList>
            <person name="Jo E."/>
        </authorList>
    </citation>
    <scope>NUCLEOTIDE SEQUENCE</scope>
    <source>
        <tissue evidence="2">Whole body</tissue>
    </source>
</reference>
<evidence type="ECO:0000313" key="3">
    <source>
        <dbReference type="Proteomes" id="UP001187531"/>
    </source>
</evidence>
<accession>A0AA88H2W5</accession>
<evidence type="ECO:0000313" key="1">
    <source>
        <dbReference type="EMBL" id="KAK2702317.1"/>
    </source>
</evidence>
<dbReference type="Gene3D" id="1.10.840.10">
    <property type="entry name" value="Ras guanine-nucleotide exchange factors catalytic domain"/>
    <property type="match status" value="1"/>
</dbReference>
<dbReference type="GO" id="GO:0005085">
    <property type="term" value="F:guanyl-nucleotide exchange factor activity"/>
    <property type="evidence" value="ECO:0007669"/>
    <property type="project" value="InterPro"/>
</dbReference>
<gene>
    <name evidence="1" type="ORF">QYM36_019068</name>
    <name evidence="2" type="ORF">QYM36_019070</name>
</gene>
<comment type="caution">
    <text evidence="2">The sequence shown here is derived from an EMBL/GenBank/DDBJ whole genome shotgun (WGS) entry which is preliminary data.</text>
</comment>
<dbReference type="EMBL" id="JAVRJZ010000468">
    <property type="protein sequence ID" value="KAK2702317.1"/>
    <property type="molecule type" value="Genomic_DNA"/>
</dbReference>
<dbReference type="AlphaFoldDB" id="A0AA88H2W5"/>
<dbReference type="GO" id="GO:0007264">
    <property type="term" value="P:small GTPase-mediated signal transduction"/>
    <property type="evidence" value="ECO:0007669"/>
    <property type="project" value="InterPro"/>
</dbReference>
<dbReference type="SUPFAM" id="SSF48366">
    <property type="entry name" value="Ras GEF"/>
    <property type="match status" value="1"/>
</dbReference>
<dbReference type="InterPro" id="IPR023578">
    <property type="entry name" value="Ras_GEF_dom_sf"/>
</dbReference>
<organism evidence="2 3">
    <name type="scientific">Artemia franciscana</name>
    <name type="common">Brine shrimp</name>
    <name type="synonym">Artemia sanfranciscana</name>
    <dbReference type="NCBI Taxonomy" id="6661"/>
    <lineage>
        <taxon>Eukaryota</taxon>
        <taxon>Metazoa</taxon>
        <taxon>Ecdysozoa</taxon>
        <taxon>Arthropoda</taxon>
        <taxon>Crustacea</taxon>
        <taxon>Branchiopoda</taxon>
        <taxon>Anostraca</taxon>
        <taxon>Artemiidae</taxon>
        <taxon>Artemia</taxon>
    </lineage>
</organism>
<dbReference type="InterPro" id="IPR036964">
    <property type="entry name" value="RASGEF_cat_dom_sf"/>
</dbReference>
<proteinExistence type="predicted"/>